<dbReference type="FunFam" id="3.40.50.300:FF:000056">
    <property type="entry name" value="Cell division ATP-binding protein FtsE"/>
    <property type="match status" value="1"/>
</dbReference>
<comment type="similarity">
    <text evidence="1">Belongs to the ABC transporter superfamily.</text>
</comment>
<dbReference type="SUPFAM" id="SSF52540">
    <property type="entry name" value="P-loop containing nucleoside triphosphate hydrolases"/>
    <property type="match status" value="1"/>
</dbReference>
<protein>
    <submittedName>
        <fullName evidence="12">ABC superfamily ATP binding cassette transporter, binding protein</fullName>
    </submittedName>
</protein>
<evidence type="ECO:0000313" key="12">
    <source>
        <dbReference type="EMBL" id="KOY77101.1"/>
    </source>
</evidence>
<evidence type="ECO:0000256" key="4">
    <source>
        <dbReference type="ARBA" id="ARBA00022741"/>
    </source>
</evidence>
<evidence type="ECO:0000256" key="2">
    <source>
        <dbReference type="ARBA" id="ARBA00022448"/>
    </source>
</evidence>
<name>A0A0N0CTH7_9LACO</name>
<dbReference type="Pfam" id="PF00005">
    <property type="entry name" value="ABC_tran"/>
    <property type="match status" value="1"/>
</dbReference>
<keyword evidence="7" id="KW-0029">Amino-acid transport</keyword>
<evidence type="ECO:0000256" key="8">
    <source>
        <dbReference type="ARBA" id="ARBA00023136"/>
    </source>
</evidence>
<sequence>MSKTDIISFENVNKTFETDEGQNEVLSGVNLKIEQGKIFGIIGYSGAGKSTLIRCINGLELPTSGSVKYLDTVVNELSEKGLIDLRSEISMIFQQFNLMPQRTIAENVALPIKYKKIGKKQTAAKVDELLSLVGLSDKADAYPNSLSGGQKQRVAIARALINDPKVLLCDEATSALDPETTDSILEILKELNQKLNITVVVVTHEMKVIEQICEDVAVLHNGRIVETGNVYDVFSHPKEEITKRFVKTTTNLNVSKGLYQALGLPEGHRLIRVTYNNENTIDPVISLVSRKYNVDISILLGDIKLIQGKLIGGLIISVEGNEDDIENAYKELKLNIGIEVEVINDVE</sequence>
<dbReference type="Gene3D" id="3.30.70.260">
    <property type="match status" value="1"/>
</dbReference>
<feature type="domain" description="ABC transporter" evidence="11">
    <location>
        <begin position="7"/>
        <end position="246"/>
    </location>
</feature>
<dbReference type="Pfam" id="PF09383">
    <property type="entry name" value="NIL"/>
    <property type="match status" value="1"/>
</dbReference>
<evidence type="ECO:0000256" key="1">
    <source>
        <dbReference type="ARBA" id="ARBA00005417"/>
    </source>
</evidence>
<keyword evidence="13" id="KW-1185">Reference proteome</keyword>
<dbReference type="InterPro" id="IPR045865">
    <property type="entry name" value="ACT-like_dom_sf"/>
</dbReference>
<dbReference type="PROSITE" id="PS00211">
    <property type="entry name" value="ABC_TRANSPORTER_1"/>
    <property type="match status" value="1"/>
</dbReference>
<evidence type="ECO:0000256" key="10">
    <source>
        <dbReference type="ARBA" id="ARBA00055994"/>
    </source>
</evidence>
<dbReference type="AlphaFoldDB" id="A0A0N0CTH7"/>
<dbReference type="InterPro" id="IPR041701">
    <property type="entry name" value="MetN_ABC"/>
</dbReference>
<evidence type="ECO:0000256" key="5">
    <source>
        <dbReference type="ARBA" id="ARBA00022840"/>
    </source>
</evidence>
<comment type="catalytic activity">
    <reaction evidence="9">
        <text>ATP + H2O = ADP + phosphate + H(+)</text>
        <dbReference type="Rhea" id="RHEA:13065"/>
        <dbReference type="ChEBI" id="CHEBI:15377"/>
        <dbReference type="ChEBI" id="CHEBI:15378"/>
        <dbReference type="ChEBI" id="CHEBI:30616"/>
        <dbReference type="ChEBI" id="CHEBI:43474"/>
        <dbReference type="ChEBI" id="CHEBI:456216"/>
    </reaction>
</comment>
<dbReference type="PANTHER" id="PTHR43166:SF30">
    <property type="entry name" value="METHIONINE IMPORT ATP-BINDING PROTEIN METN"/>
    <property type="match status" value="1"/>
</dbReference>
<dbReference type="Proteomes" id="UP000037778">
    <property type="component" value="Unassembled WGS sequence"/>
</dbReference>
<dbReference type="PROSITE" id="PS50893">
    <property type="entry name" value="ABC_TRANSPORTER_2"/>
    <property type="match status" value="1"/>
</dbReference>
<dbReference type="SUPFAM" id="SSF55021">
    <property type="entry name" value="ACT-like"/>
    <property type="match status" value="1"/>
</dbReference>
<organism evidence="12 13">
    <name type="scientific">Apilactobacillus kunkeei</name>
    <dbReference type="NCBI Taxonomy" id="148814"/>
    <lineage>
        <taxon>Bacteria</taxon>
        <taxon>Bacillati</taxon>
        <taxon>Bacillota</taxon>
        <taxon>Bacilli</taxon>
        <taxon>Lactobacillales</taxon>
        <taxon>Lactobacillaceae</taxon>
        <taxon>Apilactobacillus</taxon>
    </lineage>
</organism>
<gene>
    <name evidence="12" type="ORF">RZ71_10090</name>
</gene>
<keyword evidence="2" id="KW-0813">Transport</keyword>
<keyword evidence="3" id="KW-1003">Cell membrane</keyword>
<dbReference type="CDD" id="cd03258">
    <property type="entry name" value="ABC_MetN_methionine_transporter"/>
    <property type="match status" value="1"/>
</dbReference>
<keyword evidence="4" id="KW-0547">Nucleotide-binding</keyword>
<dbReference type="InterPro" id="IPR003439">
    <property type="entry name" value="ABC_transporter-like_ATP-bd"/>
</dbReference>
<keyword evidence="8" id="KW-0472">Membrane</keyword>
<dbReference type="PANTHER" id="PTHR43166">
    <property type="entry name" value="AMINO ACID IMPORT ATP-BINDING PROTEIN"/>
    <property type="match status" value="1"/>
</dbReference>
<dbReference type="RefSeq" id="WP_053791410.1">
    <property type="nucleotide sequence ID" value="NZ_JXCY01000002.1"/>
</dbReference>
<proteinExistence type="inferred from homology"/>
<dbReference type="GO" id="GO:0005524">
    <property type="term" value="F:ATP binding"/>
    <property type="evidence" value="ECO:0007669"/>
    <property type="project" value="UniProtKB-KW"/>
</dbReference>
<evidence type="ECO:0000256" key="9">
    <source>
        <dbReference type="ARBA" id="ARBA00049360"/>
    </source>
</evidence>
<dbReference type="InterPro" id="IPR003593">
    <property type="entry name" value="AAA+_ATPase"/>
</dbReference>
<dbReference type="SMART" id="SM00930">
    <property type="entry name" value="NIL"/>
    <property type="match status" value="1"/>
</dbReference>
<keyword evidence="6" id="KW-1278">Translocase</keyword>
<dbReference type="EMBL" id="JXCY01000002">
    <property type="protein sequence ID" value="KOY77101.1"/>
    <property type="molecule type" value="Genomic_DNA"/>
</dbReference>
<dbReference type="GO" id="GO:0005886">
    <property type="term" value="C:plasma membrane"/>
    <property type="evidence" value="ECO:0007669"/>
    <property type="project" value="UniProtKB-ARBA"/>
</dbReference>
<dbReference type="GO" id="GO:0016887">
    <property type="term" value="F:ATP hydrolysis activity"/>
    <property type="evidence" value="ECO:0007669"/>
    <property type="project" value="InterPro"/>
</dbReference>
<dbReference type="PATRIC" id="fig|148814.8.peg.203"/>
<evidence type="ECO:0000256" key="6">
    <source>
        <dbReference type="ARBA" id="ARBA00022967"/>
    </source>
</evidence>
<dbReference type="InterPro" id="IPR050086">
    <property type="entry name" value="MetN_ABC_transporter-like"/>
</dbReference>
<evidence type="ECO:0000259" key="11">
    <source>
        <dbReference type="PROSITE" id="PS50893"/>
    </source>
</evidence>
<evidence type="ECO:0000256" key="7">
    <source>
        <dbReference type="ARBA" id="ARBA00022970"/>
    </source>
</evidence>
<dbReference type="InterPro" id="IPR017871">
    <property type="entry name" value="ABC_transporter-like_CS"/>
</dbReference>
<dbReference type="SMART" id="SM00382">
    <property type="entry name" value="AAA"/>
    <property type="match status" value="1"/>
</dbReference>
<comment type="function">
    <text evidence="10">Part of the ABC transporter FtsEX involved in cellular division. Has ATPase activity. Essential for cell division and viability.</text>
</comment>
<dbReference type="InterPro" id="IPR027417">
    <property type="entry name" value="P-loop_NTPase"/>
</dbReference>
<comment type="caution">
    <text evidence="12">The sequence shown here is derived from an EMBL/GenBank/DDBJ whole genome shotgun (WGS) entry which is preliminary data.</text>
</comment>
<keyword evidence="5" id="KW-0067">ATP-binding</keyword>
<reference evidence="12 13" key="1">
    <citation type="journal article" date="2015" name="Genome Biol. Evol.">
        <title>Functionally Structured Genomes in Lactobacillus kunkeei Colonizing the Honey Crop and Food Products of Honeybees and Stingless Bees.</title>
        <authorList>
            <person name="Tamarit D."/>
            <person name="Ellegaard K.M."/>
            <person name="Wikander J."/>
            <person name="Olofsson T."/>
            <person name="Vasquez A."/>
            <person name="Andersson S.G."/>
        </authorList>
    </citation>
    <scope>NUCLEOTIDE SEQUENCE [LARGE SCALE GENOMIC DNA]</scope>
    <source>
        <strain evidence="12 13">LAko</strain>
    </source>
</reference>
<dbReference type="InterPro" id="IPR018449">
    <property type="entry name" value="NIL_domain"/>
</dbReference>
<dbReference type="Gene3D" id="3.40.50.300">
    <property type="entry name" value="P-loop containing nucleotide triphosphate hydrolases"/>
    <property type="match status" value="1"/>
</dbReference>
<evidence type="ECO:0000256" key="3">
    <source>
        <dbReference type="ARBA" id="ARBA00022475"/>
    </source>
</evidence>
<evidence type="ECO:0000313" key="13">
    <source>
        <dbReference type="Proteomes" id="UP000037778"/>
    </source>
</evidence>
<dbReference type="GO" id="GO:0006865">
    <property type="term" value="P:amino acid transport"/>
    <property type="evidence" value="ECO:0007669"/>
    <property type="project" value="UniProtKB-KW"/>
</dbReference>
<accession>A0A0N0CTH7</accession>